<comment type="caution">
    <text evidence="1">The sequence shown here is derived from an EMBL/GenBank/DDBJ whole genome shotgun (WGS) entry which is preliminary data.</text>
</comment>
<accession>A0AAV4Q916</accession>
<evidence type="ECO:0000313" key="1">
    <source>
        <dbReference type="EMBL" id="GIY04712.1"/>
    </source>
</evidence>
<dbReference type="AlphaFoldDB" id="A0AAV4Q916"/>
<dbReference type="Proteomes" id="UP001054837">
    <property type="component" value="Unassembled WGS sequence"/>
</dbReference>
<organism evidence="1 2">
    <name type="scientific">Caerostris darwini</name>
    <dbReference type="NCBI Taxonomy" id="1538125"/>
    <lineage>
        <taxon>Eukaryota</taxon>
        <taxon>Metazoa</taxon>
        <taxon>Ecdysozoa</taxon>
        <taxon>Arthropoda</taxon>
        <taxon>Chelicerata</taxon>
        <taxon>Arachnida</taxon>
        <taxon>Araneae</taxon>
        <taxon>Araneomorphae</taxon>
        <taxon>Entelegynae</taxon>
        <taxon>Araneoidea</taxon>
        <taxon>Araneidae</taxon>
        <taxon>Caerostris</taxon>
    </lineage>
</organism>
<proteinExistence type="predicted"/>
<dbReference type="EMBL" id="BPLQ01003967">
    <property type="protein sequence ID" value="GIY04712.1"/>
    <property type="molecule type" value="Genomic_DNA"/>
</dbReference>
<gene>
    <name evidence="1" type="ORF">CDAR_396991</name>
</gene>
<name>A0AAV4Q916_9ARAC</name>
<protein>
    <submittedName>
        <fullName evidence="1">Uncharacterized protein</fullName>
    </submittedName>
</protein>
<reference evidence="1 2" key="1">
    <citation type="submission" date="2021-06" db="EMBL/GenBank/DDBJ databases">
        <title>Caerostris darwini draft genome.</title>
        <authorList>
            <person name="Kono N."/>
            <person name="Arakawa K."/>
        </authorList>
    </citation>
    <scope>NUCLEOTIDE SEQUENCE [LARGE SCALE GENOMIC DNA]</scope>
</reference>
<evidence type="ECO:0000313" key="2">
    <source>
        <dbReference type="Proteomes" id="UP001054837"/>
    </source>
</evidence>
<sequence length="160" mass="18424">MKEHPSNVPFCNNSYCSIAVIEYGNLPYLQQSNSKDVQEKLINKQTNNGHYYIASTLTKLFHKRSLFLKIDEEEVCSAMASLALINSSTRTGNTKCSPKAFHNRFLRLSSAVAKNMKRISISVMIFFPEVQFTFGLWDSHFNSLDFKVTLQQKIKKRYQV</sequence>
<keyword evidence="2" id="KW-1185">Reference proteome</keyword>